<organism evidence="2 3">
    <name type="scientific">Cochliobolus sativus (strain ND90Pr / ATCC 201652)</name>
    <name type="common">Common root rot and spot blotch fungus</name>
    <name type="synonym">Bipolaris sorokiniana</name>
    <dbReference type="NCBI Taxonomy" id="665912"/>
    <lineage>
        <taxon>Eukaryota</taxon>
        <taxon>Fungi</taxon>
        <taxon>Dikarya</taxon>
        <taxon>Ascomycota</taxon>
        <taxon>Pezizomycotina</taxon>
        <taxon>Dothideomycetes</taxon>
        <taxon>Pleosporomycetidae</taxon>
        <taxon>Pleosporales</taxon>
        <taxon>Pleosporineae</taxon>
        <taxon>Pleosporaceae</taxon>
        <taxon>Bipolaris</taxon>
    </lineage>
</organism>
<keyword evidence="3" id="KW-1185">Reference proteome</keyword>
<dbReference type="GeneID" id="19140170"/>
<dbReference type="KEGG" id="bsc:COCSADRAFT_42125"/>
<dbReference type="OrthoDB" id="3800383at2759"/>
<dbReference type="EMBL" id="KB445754">
    <property type="protein sequence ID" value="EMD58077.1"/>
    <property type="molecule type" value="Genomic_DNA"/>
</dbReference>
<evidence type="ECO:0000256" key="1">
    <source>
        <dbReference type="SAM" id="MobiDB-lite"/>
    </source>
</evidence>
<evidence type="ECO:0000313" key="3">
    <source>
        <dbReference type="Proteomes" id="UP000016934"/>
    </source>
</evidence>
<protein>
    <recommendedName>
        <fullName evidence="4">Retrotransposon gag domain-containing protein</fullName>
    </recommendedName>
</protein>
<gene>
    <name evidence="2" type="ORF">COCSADRAFT_42125</name>
</gene>
<accession>M2SMS3</accession>
<proteinExistence type="predicted"/>
<dbReference type="AlphaFoldDB" id="M2SMS3"/>
<evidence type="ECO:0008006" key="4">
    <source>
        <dbReference type="Google" id="ProtNLM"/>
    </source>
</evidence>
<name>M2SMS3_COCSN</name>
<reference evidence="3" key="2">
    <citation type="journal article" date="2013" name="PLoS Genet.">
        <title>Comparative genome structure, secondary metabolite, and effector coding capacity across Cochliobolus pathogens.</title>
        <authorList>
            <person name="Condon B.J."/>
            <person name="Leng Y."/>
            <person name="Wu D."/>
            <person name="Bushley K.E."/>
            <person name="Ohm R.A."/>
            <person name="Otillar R."/>
            <person name="Martin J."/>
            <person name="Schackwitz W."/>
            <person name="Grimwood J."/>
            <person name="MohdZainudin N."/>
            <person name="Xue C."/>
            <person name="Wang R."/>
            <person name="Manning V.A."/>
            <person name="Dhillon B."/>
            <person name="Tu Z.J."/>
            <person name="Steffenson B.J."/>
            <person name="Salamov A."/>
            <person name="Sun H."/>
            <person name="Lowry S."/>
            <person name="LaButti K."/>
            <person name="Han J."/>
            <person name="Copeland A."/>
            <person name="Lindquist E."/>
            <person name="Barry K."/>
            <person name="Schmutz J."/>
            <person name="Baker S.E."/>
            <person name="Ciuffetti L.M."/>
            <person name="Grigoriev I.V."/>
            <person name="Zhong S."/>
            <person name="Turgeon B.G."/>
        </authorList>
    </citation>
    <scope>NUCLEOTIDE SEQUENCE [LARGE SCALE GENOMIC DNA]</scope>
    <source>
        <strain evidence="3">ND90Pr / ATCC 201652</strain>
    </source>
</reference>
<feature type="non-terminal residue" evidence="2">
    <location>
        <position position="1"/>
    </location>
</feature>
<evidence type="ECO:0000313" key="2">
    <source>
        <dbReference type="EMBL" id="EMD58077.1"/>
    </source>
</evidence>
<dbReference type="HOGENOM" id="CLU_1619749_0_0_1"/>
<dbReference type="RefSeq" id="XP_007706221.1">
    <property type="nucleotide sequence ID" value="XM_007708031.1"/>
</dbReference>
<dbReference type="eggNOG" id="ENOG502SG3D">
    <property type="taxonomic scope" value="Eukaryota"/>
</dbReference>
<reference evidence="2 3" key="1">
    <citation type="journal article" date="2012" name="PLoS Pathog.">
        <title>Diverse lifestyles and strategies of plant pathogenesis encoded in the genomes of eighteen Dothideomycetes fungi.</title>
        <authorList>
            <person name="Ohm R.A."/>
            <person name="Feau N."/>
            <person name="Henrissat B."/>
            <person name="Schoch C.L."/>
            <person name="Horwitz B.A."/>
            <person name="Barry K.W."/>
            <person name="Condon B.J."/>
            <person name="Copeland A.C."/>
            <person name="Dhillon B."/>
            <person name="Glaser F."/>
            <person name="Hesse C.N."/>
            <person name="Kosti I."/>
            <person name="LaButti K."/>
            <person name="Lindquist E.A."/>
            <person name="Lucas S."/>
            <person name="Salamov A.A."/>
            <person name="Bradshaw R.E."/>
            <person name="Ciuffetti L."/>
            <person name="Hamelin R.C."/>
            <person name="Kema G.H.J."/>
            <person name="Lawrence C."/>
            <person name="Scott J.A."/>
            <person name="Spatafora J.W."/>
            <person name="Turgeon B.G."/>
            <person name="de Wit P.J.G.M."/>
            <person name="Zhong S."/>
            <person name="Goodwin S.B."/>
            <person name="Grigoriev I.V."/>
        </authorList>
    </citation>
    <scope>NUCLEOTIDE SEQUENCE [LARGE SCALE GENOMIC DNA]</scope>
    <source>
        <strain evidence="3">ND90Pr / ATCC 201652</strain>
    </source>
</reference>
<sequence length="155" mass="18198">HRLTQENAELRSNVVLTTESPPISAELPSRQSPRKDPTFPQWQAEVEDRLNLNSDHFPTERHRMAMVYSHTSGDAKRYLEPKYLSKTEGYRFKNAEEIIELLRSYFVTSNEQAESRAAFHNLLIKDREPFSEFKARFISLAIKGHISELEWPFYL</sequence>
<dbReference type="OMA" id="HHRMEAD"/>
<feature type="region of interest" description="Disordered" evidence="1">
    <location>
        <begin position="1"/>
        <end position="38"/>
    </location>
</feature>
<dbReference type="Proteomes" id="UP000016934">
    <property type="component" value="Unassembled WGS sequence"/>
</dbReference>